<keyword evidence="4 10" id="KW-0378">Hydrolase</keyword>
<feature type="binding site" evidence="9">
    <location>
        <position position="404"/>
    </location>
    <ligand>
        <name>substrate</name>
    </ligand>
</feature>
<dbReference type="OMA" id="YKRLFHM"/>
<name>A0A1Y1HY83_KLENI</name>
<dbReference type="PROSITE" id="PS00506">
    <property type="entry name" value="BETA_AMYLASE_1"/>
    <property type="match status" value="1"/>
</dbReference>
<dbReference type="PANTHER" id="PTHR31352:SF47">
    <property type="entry name" value="BETA-AMYLASE 7"/>
    <property type="match status" value="1"/>
</dbReference>
<reference evidence="11 12" key="1">
    <citation type="journal article" date="2014" name="Nat. Commun.">
        <title>Klebsormidium flaccidum genome reveals primary factors for plant terrestrial adaptation.</title>
        <authorList>
            <person name="Hori K."/>
            <person name="Maruyama F."/>
            <person name="Fujisawa T."/>
            <person name="Togashi T."/>
            <person name="Yamamoto N."/>
            <person name="Seo M."/>
            <person name="Sato S."/>
            <person name="Yamada T."/>
            <person name="Mori H."/>
            <person name="Tajima N."/>
            <person name="Moriyama T."/>
            <person name="Ikeuchi M."/>
            <person name="Watanabe M."/>
            <person name="Wada H."/>
            <person name="Kobayashi K."/>
            <person name="Saito M."/>
            <person name="Masuda T."/>
            <person name="Sasaki-Sekimoto Y."/>
            <person name="Mashiguchi K."/>
            <person name="Awai K."/>
            <person name="Shimojima M."/>
            <person name="Masuda S."/>
            <person name="Iwai M."/>
            <person name="Nobusawa T."/>
            <person name="Narise T."/>
            <person name="Kondo S."/>
            <person name="Saito H."/>
            <person name="Sato R."/>
            <person name="Murakawa M."/>
            <person name="Ihara Y."/>
            <person name="Oshima-Yamada Y."/>
            <person name="Ohtaka K."/>
            <person name="Satoh M."/>
            <person name="Sonobe K."/>
            <person name="Ishii M."/>
            <person name="Ohtani R."/>
            <person name="Kanamori-Sato M."/>
            <person name="Honoki R."/>
            <person name="Miyazaki D."/>
            <person name="Mochizuki H."/>
            <person name="Umetsu J."/>
            <person name="Higashi K."/>
            <person name="Shibata D."/>
            <person name="Kamiya Y."/>
            <person name="Sato N."/>
            <person name="Nakamura Y."/>
            <person name="Tabata S."/>
            <person name="Ida S."/>
            <person name="Kurokawa K."/>
            <person name="Ohta H."/>
        </authorList>
    </citation>
    <scope>NUCLEOTIDE SEQUENCE [LARGE SCALE GENOMIC DNA]</scope>
    <source>
        <strain evidence="11 12">NIES-2285</strain>
    </source>
</reference>
<dbReference type="InterPro" id="IPR018238">
    <property type="entry name" value="Glyco_hydro_14_CS"/>
</dbReference>
<gene>
    <name evidence="11" type="ORF">KFL_000810270</name>
</gene>
<evidence type="ECO:0000313" key="11">
    <source>
        <dbReference type="EMBL" id="GAQ81486.1"/>
    </source>
</evidence>
<evidence type="ECO:0000256" key="7">
    <source>
        <dbReference type="ARBA" id="ARBA00023326"/>
    </source>
</evidence>
<evidence type="ECO:0000256" key="8">
    <source>
        <dbReference type="PIRSR" id="PIRSR601554-1"/>
    </source>
</evidence>
<dbReference type="InterPro" id="IPR001554">
    <property type="entry name" value="Glyco_hydro_14"/>
</dbReference>
<evidence type="ECO:0000256" key="3">
    <source>
        <dbReference type="ARBA" id="ARBA00012594"/>
    </source>
</evidence>
<dbReference type="PANTHER" id="PTHR31352">
    <property type="entry name" value="BETA-AMYLASE 1, CHLOROPLASTIC"/>
    <property type="match status" value="1"/>
</dbReference>
<protein>
    <recommendedName>
        <fullName evidence="3 10">Beta-amylase</fullName>
        <ecNumber evidence="3 10">3.2.1.2</ecNumber>
    </recommendedName>
</protein>
<evidence type="ECO:0000256" key="10">
    <source>
        <dbReference type="RuleBase" id="RU000509"/>
    </source>
</evidence>
<dbReference type="OrthoDB" id="1660156at2759"/>
<dbReference type="STRING" id="105231.A0A1Y1HY83"/>
<evidence type="ECO:0000256" key="1">
    <source>
        <dbReference type="ARBA" id="ARBA00000546"/>
    </source>
</evidence>
<feature type="binding site" evidence="9">
    <location>
        <position position="528"/>
    </location>
    <ligand>
        <name>substrate</name>
    </ligand>
</feature>
<proteinExistence type="inferred from homology"/>
<dbReference type="PRINTS" id="PR00842">
    <property type="entry name" value="GLHYDLASE14B"/>
</dbReference>
<dbReference type="InterPro" id="IPR017853">
    <property type="entry name" value="GH"/>
</dbReference>
<organism evidence="11 12">
    <name type="scientific">Klebsormidium nitens</name>
    <name type="common">Green alga</name>
    <name type="synonym">Ulothrix nitens</name>
    <dbReference type="NCBI Taxonomy" id="105231"/>
    <lineage>
        <taxon>Eukaryota</taxon>
        <taxon>Viridiplantae</taxon>
        <taxon>Streptophyta</taxon>
        <taxon>Klebsormidiophyceae</taxon>
        <taxon>Klebsormidiales</taxon>
        <taxon>Klebsormidiaceae</taxon>
        <taxon>Klebsormidium</taxon>
    </lineage>
</organism>
<evidence type="ECO:0000256" key="2">
    <source>
        <dbReference type="ARBA" id="ARBA00005652"/>
    </source>
</evidence>
<dbReference type="EC" id="3.2.1.2" evidence="3 10"/>
<comment type="similarity">
    <text evidence="2 10">Belongs to the glycosyl hydrolase 14 family.</text>
</comment>
<feature type="active site" description="Proton donor" evidence="8">
    <location>
        <position position="296"/>
    </location>
</feature>
<sequence>MASRAAVLTSNASCAALFQSVGALPDVACKRVAQAVPARSSSQSRFEVQTALERSGWKVAPVDQSRISRMSEPVQNRGQQAHVGIAPETLQAVEAVTASKDQNGKAEGEQIEERCFAGSEYVPIYVMLPLNTVDESNQLHNPEQLEKDFAALKSVGVDGVMCDVWWGLVEREGPGQYDWRGYQELFKRVSGAGLKLQVVMSFHQCGGNVGDDTDIPIPPWVHEIAKQNPDIFFTNRKGERNPECLSWGVDKERVLKGRTGLEVYYDFMRSFRSAMDEYFSKGVITEVEVGLGACGELRYPSYPERHGWKYPGIGEFQCYDKYMMAKLTKAAEARNHADWAHGPEDAGEYNSQPQDTGFFRDGGNFDSYYGRWFLKWYSQQLIEHGDRVLHLADMVFEGTKIAAKVSGIHWWYKTASHAAELCAGFYNPHNRDGYAPIADMLARHNAAFNFTCVELITTAQEDSFPEAMADPEGLVWQVLNSAWDAGIPVASENALPCYDRQGYNKILENAKPRKDPDGRCLAAFTYLRLNPTLMEEQNFKEFARFVKRLHGEAVDDLNT</sequence>
<dbReference type="Proteomes" id="UP000054558">
    <property type="component" value="Unassembled WGS sequence"/>
</dbReference>
<accession>A0A1Y1HY83</accession>
<dbReference type="Gene3D" id="3.20.20.80">
    <property type="entry name" value="Glycosidases"/>
    <property type="match status" value="1"/>
</dbReference>
<feature type="binding site" evidence="9">
    <location>
        <position position="409"/>
    </location>
    <ligand>
        <name>substrate</name>
    </ligand>
</feature>
<keyword evidence="6 10" id="KW-0326">Glycosidase</keyword>
<evidence type="ECO:0000313" key="12">
    <source>
        <dbReference type="Proteomes" id="UP000054558"/>
    </source>
</evidence>
<dbReference type="GO" id="GO:0016161">
    <property type="term" value="F:beta-amylase activity"/>
    <property type="evidence" value="ECO:0000318"/>
    <property type="project" value="GO_Central"/>
</dbReference>
<comment type="catalytic activity">
    <reaction evidence="1 10">
        <text>Hydrolysis of (1-&gt;4)-alpha-D-glucosidic linkages in polysaccharides so as to remove successive maltose units from the non-reducing ends of the chains.</text>
        <dbReference type="EC" id="3.2.1.2"/>
    </reaction>
</comment>
<feature type="binding site" evidence="9">
    <location>
        <position position="211"/>
    </location>
    <ligand>
        <name>substrate</name>
    </ligand>
</feature>
<dbReference type="GO" id="GO:0005983">
    <property type="term" value="P:starch catabolic process"/>
    <property type="evidence" value="ECO:0000318"/>
    <property type="project" value="GO_Central"/>
</dbReference>
<evidence type="ECO:0000256" key="6">
    <source>
        <dbReference type="ARBA" id="ARBA00023295"/>
    </source>
</evidence>
<dbReference type="Pfam" id="PF01373">
    <property type="entry name" value="Glyco_hydro_14"/>
    <property type="match status" value="1"/>
</dbReference>
<dbReference type="AlphaFoldDB" id="A0A1Y1HY83"/>
<feature type="binding site" evidence="9">
    <location>
        <begin position="493"/>
        <end position="494"/>
    </location>
    <ligand>
        <name>substrate</name>
    </ligand>
</feature>
<feature type="active site" description="Proton acceptor" evidence="8">
    <location>
        <position position="492"/>
    </location>
</feature>
<feature type="binding site" evidence="9">
    <location>
        <position position="163"/>
    </location>
    <ligand>
        <name>substrate</name>
    </ligand>
</feature>
<dbReference type="EMBL" id="DF237030">
    <property type="protein sequence ID" value="GAQ81486.1"/>
    <property type="molecule type" value="Genomic_DNA"/>
</dbReference>
<dbReference type="FunFam" id="3.20.20.80:FF:000066">
    <property type="entry name" value="Beta-amylase"/>
    <property type="match status" value="1"/>
</dbReference>
<dbReference type="PRINTS" id="PR00750">
    <property type="entry name" value="BETAAMYLASE"/>
</dbReference>
<keyword evidence="12" id="KW-1185">Reference proteome</keyword>
<evidence type="ECO:0000256" key="4">
    <source>
        <dbReference type="ARBA" id="ARBA00022801"/>
    </source>
</evidence>
<feature type="binding site" evidence="9">
    <location>
        <position position="203"/>
    </location>
    <ligand>
        <name>substrate</name>
    </ligand>
</feature>
<evidence type="ECO:0000256" key="5">
    <source>
        <dbReference type="ARBA" id="ARBA00023277"/>
    </source>
</evidence>
<dbReference type="SUPFAM" id="SSF51445">
    <property type="entry name" value="(Trans)glycosidases"/>
    <property type="match status" value="1"/>
</dbReference>
<keyword evidence="7 10" id="KW-0624">Polysaccharide degradation</keyword>
<feature type="binding site" evidence="9">
    <location>
        <position position="451"/>
    </location>
    <ligand>
        <name>substrate</name>
    </ligand>
</feature>
<dbReference type="InterPro" id="IPR001371">
    <property type="entry name" value="Glyco_hydro_14B_pln"/>
</dbReference>
<evidence type="ECO:0000256" key="9">
    <source>
        <dbReference type="PIRSR" id="PIRSR601554-2"/>
    </source>
</evidence>
<keyword evidence="5 10" id="KW-0119">Carbohydrate metabolism</keyword>